<reference evidence="4" key="1">
    <citation type="journal article" date="2011" name="Genome Res.">
        <title>Phylogeny-wide analysis of social amoeba genomes highlights ancient origins for complex intercellular communication.</title>
        <authorList>
            <person name="Heidel A.J."/>
            <person name="Lawal H.M."/>
            <person name="Felder M."/>
            <person name="Schilde C."/>
            <person name="Helps N.R."/>
            <person name="Tunggal B."/>
            <person name="Rivero F."/>
            <person name="John U."/>
            <person name="Schleicher M."/>
            <person name="Eichinger L."/>
            <person name="Platzer M."/>
            <person name="Noegel A.A."/>
            <person name="Schaap P."/>
            <person name="Gloeckner G."/>
        </authorList>
    </citation>
    <scope>NUCLEOTIDE SEQUENCE [LARGE SCALE GENOMIC DNA]</scope>
    <source>
        <strain evidence="4">SH3</strain>
    </source>
</reference>
<dbReference type="GO" id="GO:0003824">
    <property type="term" value="F:catalytic activity"/>
    <property type="evidence" value="ECO:0007669"/>
    <property type="project" value="InterPro"/>
</dbReference>
<dbReference type="AlphaFoldDB" id="F4PK21"/>
<evidence type="ECO:0000259" key="2">
    <source>
        <dbReference type="Pfam" id="PF01425"/>
    </source>
</evidence>
<evidence type="ECO:0000256" key="1">
    <source>
        <dbReference type="ARBA" id="ARBA00009199"/>
    </source>
</evidence>
<dbReference type="OrthoDB" id="245563at2759"/>
<dbReference type="Pfam" id="PF01425">
    <property type="entry name" value="Amidase"/>
    <property type="match status" value="1"/>
</dbReference>
<protein>
    <recommendedName>
        <fullName evidence="2">Amidase domain-containing protein</fullName>
    </recommendedName>
</protein>
<dbReference type="InterPro" id="IPR036928">
    <property type="entry name" value="AS_sf"/>
</dbReference>
<evidence type="ECO:0000313" key="4">
    <source>
        <dbReference type="Proteomes" id="UP000007797"/>
    </source>
</evidence>
<keyword evidence="4" id="KW-1185">Reference proteome</keyword>
<dbReference type="KEGG" id="dfa:DFA_06083"/>
<evidence type="ECO:0000313" key="3">
    <source>
        <dbReference type="EMBL" id="EGG23945.1"/>
    </source>
</evidence>
<organism evidence="3 4">
    <name type="scientific">Cavenderia fasciculata</name>
    <name type="common">Slime mold</name>
    <name type="synonym">Dictyostelium fasciculatum</name>
    <dbReference type="NCBI Taxonomy" id="261658"/>
    <lineage>
        <taxon>Eukaryota</taxon>
        <taxon>Amoebozoa</taxon>
        <taxon>Evosea</taxon>
        <taxon>Eumycetozoa</taxon>
        <taxon>Dictyostelia</taxon>
        <taxon>Acytosteliales</taxon>
        <taxon>Cavenderiaceae</taxon>
        <taxon>Cavenderia</taxon>
    </lineage>
</organism>
<dbReference type="STRING" id="1054147.F4PK21"/>
<proteinExistence type="inferred from homology"/>
<dbReference type="GeneID" id="14875970"/>
<dbReference type="InterPro" id="IPR020556">
    <property type="entry name" value="Amidase_CS"/>
</dbReference>
<sequence length="396" mass="42643">MTTTDQTKSFIDKFIIESKQSQSDDQKILEFGVKDTIDVKGYQSKACCRAFESVDVAKEHAEIVERLLNAGCRVVGKTNMHEMAYGLTGINEYTGTPDNLKYPGIVPGGSSSGSATAVAHSMCDFALGTDTGGSVRIPAACTGVFGLKPTHGAVSRIGVHPPHSSLDCVGFFARDIDTIINVLERLNPQDLDAKQLLITKLPKFGVLTGLANVQEDIDNLIKSKLTSLVAAKQANGEGGEIVPITLQDNTHDQVFQAGVNIIAFENYSAYANILDRVSPDVASRLGHGKNVTSNILADSEKTRTQFTEQIDQLLQSTPIIALPTLPVLPPTVEEVSNGSFQVMQLSRLVRPFNVTGHPAISIPFGEISNRPVALQLITSKGNELYLCKVVQLLLNP</sequence>
<dbReference type="EMBL" id="GL883007">
    <property type="protein sequence ID" value="EGG23945.1"/>
    <property type="molecule type" value="Genomic_DNA"/>
</dbReference>
<comment type="similarity">
    <text evidence="1">Belongs to the amidase family.</text>
</comment>
<dbReference type="RefSeq" id="XP_004361796.1">
    <property type="nucleotide sequence ID" value="XM_004361739.1"/>
</dbReference>
<dbReference type="PANTHER" id="PTHR11895">
    <property type="entry name" value="TRANSAMIDASE"/>
    <property type="match status" value="1"/>
</dbReference>
<gene>
    <name evidence="3" type="ORF">DFA_06083</name>
</gene>
<name>F4PK21_CACFS</name>
<dbReference type="InterPro" id="IPR000120">
    <property type="entry name" value="Amidase"/>
</dbReference>
<dbReference type="InterPro" id="IPR023631">
    <property type="entry name" value="Amidase_dom"/>
</dbReference>
<dbReference type="PANTHER" id="PTHR11895:SF7">
    <property type="entry name" value="GLUTAMYL-TRNA(GLN) AMIDOTRANSFERASE SUBUNIT A, MITOCHONDRIAL"/>
    <property type="match status" value="1"/>
</dbReference>
<dbReference type="Proteomes" id="UP000007797">
    <property type="component" value="Unassembled WGS sequence"/>
</dbReference>
<dbReference type="PROSITE" id="PS00571">
    <property type="entry name" value="AMIDASES"/>
    <property type="match status" value="1"/>
</dbReference>
<dbReference type="Gene3D" id="3.90.1300.10">
    <property type="entry name" value="Amidase signature (AS) domain"/>
    <property type="match status" value="1"/>
</dbReference>
<dbReference type="SUPFAM" id="SSF75304">
    <property type="entry name" value="Amidase signature (AS) enzymes"/>
    <property type="match status" value="1"/>
</dbReference>
<accession>F4PK21</accession>
<feature type="domain" description="Amidase" evidence="2">
    <location>
        <begin position="31"/>
        <end position="384"/>
    </location>
</feature>